<evidence type="ECO:0000313" key="4">
    <source>
        <dbReference type="Proteomes" id="UP001333102"/>
    </source>
</evidence>
<dbReference type="Gene3D" id="3.90.70.10">
    <property type="entry name" value="Cysteine proteinases"/>
    <property type="match status" value="1"/>
</dbReference>
<accession>A0ABZ1BNL2</accession>
<keyword evidence="4" id="KW-1185">Reference proteome</keyword>
<feature type="chain" id="PRO_5046291042" evidence="1">
    <location>
        <begin position="24"/>
        <end position="215"/>
    </location>
</feature>
<dbReference type="InterPro" id="IPR005074">
    <property type="entry name" value="Peptidase_C39"/>
</dbReference>
<evidence type="ECO:0000259" key="2">
    <source>
        <dbReference type="PROSITE" id="PS50990"/>
    </source>
</evidence>
<proteinExistence type="predicted"/>
<keyword evidence="1" id="KW-0732">Signal</keyword>
<reference evidence="4" key="1">
    <citation type="submission" date="2023-12" db="EMBL/GenBank/DDBJ databases">
        <title>Novel isolates from deep terrestrial aquifers shed light on the physiology and ecology of the class Limnochordia.</title>
        <authorList>
            <person name="Karnachuk O.V."/>
            <person name="Lukina A.P."/>
            <person name="Avakyan M.R."/>
            <person name="Kadnikov V."/>
            <person name="Begmatov S."/>
            <person name="Beletsky A.V."/>
            <person name="Mardanov A.V."/>
            <person name="Ravin N.V."/>
        </authorList>
    </citation>
    <scope>NUCLEOTIDE SEQUENCE [LARGE SCALE GENOMIC DNA]</scope>
    <source>
        <strain evidence="4">LN</strain>
    </source>
</reference>
<dbReference type="PROSITE" id="PS50990">
    <property type="entry name" value="PEPTIDASE_C39"/>
    <property type="match status" value="1"/>
</dbReference>
<feature type="signal peptide" evidence="1">
    <location>
        <begin position="1"/>
        <end position="23"/>
    </location>
</feature>
<dbReference type="EMBL" id="CP141614">
    <property type="protein sequence ID" value="WRP14396.1"/>
    <property type="molecule type" value="Genomic_DNA"/>
</dbReference>
<organism evidence="3 4">
    <name type="scientific">Geochorda subterranea</name>
    <dbReference type="NCBI Taxonomy" id="3109564"/>
    <lineage>
        <taxon>Bacteria</taxon>
        <taxon>Bacillati</taxon>
        <taxon>Bacillota</taxon>
        <taxon>Limnochordia</taxon>
        <taxon>Limnochordales</taxon>
        <taxon>Geochordaceae</taxon>
        <taxon>Geochorda</taxon>
    </lineage>
</organism>
<gene>
    <name evidence="3" type="ORF">VLY81_13390</name>
</gene>
<name>A0ABZ1BNL2_9FIRM</name>
<dbReference type="Pfam" id="PF03412">
    <property type="entry name" value="Peptidase_C39"/>
    <property type="match status" value="1"/>
</dbReference>
<sequence length="215" mass="23212">MARLIGVLTFATLAMLAPPAAGARPAVPVHALRFQGVVRQGTDQSCGYAAASTVLGALGLEVDEAQLIRAATGQDGEASASVSDIGRAVAPWGVRSYPVLSTWDDLLRYFERYEEPVVALVDVGRPHFTVVAALEPWAAYLADPSQGARVWSRARFEERWTGVVLFLRLQDEGPPSGFLARSPLMQAVGRLKARHRLLERAQTGVGPVREGRARL</sequence>
<evidence type="ECO:0000256" key="1">
    <source>
        <dbReference type="SAM" id="SignalP"/>
    </source>
</evidence>
<dbReference type="Proteomes" id="UP001333102">
    <property type="component" value="Chromosome"/>
</dbReference>
<dbReference type="RefSeq" id="WP_324668713.1">
    <property type="nucleotide sequence ID" value="NZ_CP141614.1"/>
</dbReference>
<protein>
    <submittedName>
        <fullName evidence="3">Cysteine peptidase family C39 domain-containing protein</fullName>
    </submittedName>
</protein>
<evidence type="ECO:0000313" key="3">
    <source>
        <dbReference type="EMBL" id="WRP14396.1"/>
    </source>
</evidence>
<feature type="domain" description="Peptidase C39" evidence="2">
    <location>
        <begin position="40"/>
        <end position="167"/>
    </location>
</feature>